<accession>A0A8C2Y1L3</accession>
<dbReference type="AlphaFoldDB" id="A0A8C2Y1L3"/>
<feature type="repeat" description="ANK" evidence="1">
    <location>
        <begin position="76"/>
        <end position="108"/>
    </location>
</feature>
<dbReference type="PRINTS" id="PR01415">
    <property type="entry name" value="ANKYRIN"/>
</dbReference>
<reference evidence="2" key="2">
    <citation type="submission" date="2025-08" db="UniProtKB">
        <authorList>
            <consortium name="Ensembl"/>
        </authorList>
    </citation>
    <scope>IDENTIFICATION</scope>
</reference>
<evidence type="ECO:0000313" key="2">
    <source>
        <dbReference type="Ensembl" id="ENSCHIP00010038533.1"/>
    </source>
</evidence>
<dbReference type="PROSITE" id="PS50297">
    <property type="entry name" value="ANK_REP_REGION"/>
    <property type="match status" value="2"/>
</dbReference>
<sequence>MKKLSTLWRKKDEPRCSCSPLLVGRWASIGLFAQSGYTLRDKNLKKLHRAASVGDLEKVKEVLQLKKHDVNMRDRELRTPLHLACANGYSTIVSLLTEKQCKVNVSDGENRSPLTKMLPCDKESCATILLEHSADPNLVDLDGNTALHYVASCQSVSLAYGFTPLLLAITENNAKMVEFLLKSGADVNASDKNQRTALMIAFSDEPKSLVSLLLQQEVDLSCQDIYRFTAEEYASFNGFTINKQNKTKQNQRHP</sequence>
<dbReference type="InterPro" id="IPR002110">
    <property type="entry name" value="Ankyrin_rpt"/>
</dbReference>
<protein>
    <recommendedName>
        <fullName evidence="3">Ankyrin repeat domain-containing protein 7</fullName>
    </recommendedName>
</protein>
<dbReference type="Gene3D" id="1.25.40.20">
    <property type="entry name" value="Ankyrin repeat-containing domain"/>
    <property type="match status" value="2"/>
</dbReference>
<organism evidence="2">
    <name type="scientific">Capra hircus</name>
    <name type="common">Goat</name>
    <dbReference type="NCBI Taxonomy" id="9925"/>
    <lineage>
        <taxon>Eukaryota</taxon>
        <taxon>Metazoa</taxon>
        <taxon>Chordata</taxon>
        <taxon>Craniata</taxon>
        <taxon>Vertebrata</taxon>
        <taxon>Euteleostomi</taxon>
        <taxon>Mammalia</taxon>
        <taxon>Eutheria</taxon>
        <taxon>Laurasiatheria</taxon>
        <taxon>Artiodactyla</taxon>
        <taxon>Ruminantia</taxon>
        <taxon>Pecora</taxon>
        <taxon>Bovidae</taxon>
        <taxon>Caprinae</taxon>
        <taxon>Capra</taxon>
    </lineage>
</organism>
<reference evidence="2" key="1">
    <citation type="submission" date="2019-03" db="EMBL/GenBank/DDBJ databases">
        <title>Genome sequencing and reference-guided assembly of Black Bengal Goat (Capra hircus).</title>
        <authorList>
            <person name="Siddiki A.Z."/>
            <person name="Baten A."/>
            <person name="Billah M."/>
            <person name="Alam M.A.U."/>
            <person name="Shawrob K.S.M."/>
            <person name="Saha S."/>
            <person name="Chowdhury M."/>
            <person name="Rahman A.H."/>
            <person name="Stear M."/>
            <person name="Miah G."/>
            <person name="Das G.B."/>
            <person name="Hossain M.M."/>
            <person name="Kumkum M."/>
            <person name="Islam M.S."/>
            <person name="Mollah A.M."/>
            <person name="Ahsan A."/>
            <person name="Tusar F."/>
            <person name="Khan M.K.I."/>
        </authorList>
    </citation>
    <scope>NUCLEOTIDE SEQUENCE [LARGE SCALE GENOMIC DNA]</scope>
</reference>
<dbReference type="PANTHER" id="PTHR24147:SF62">
    <property type="entry name" value="ANKYRIN REPEAT DOMAIN-CONTAINING PROTEIN 7"/>
    <property type="match status" value="1"/>
</dbReference>
<dbReference type="InterPro" id="IPR036770">
    <property type="entry name" value="Ankyrin_rpt-contain_sf"/>
</dbReference>
<evidence type="ECO:0008006" key="3">
    <source>
        <dbReference type="Google" id="ProtNLM"/>
    </source>
</evidence>
<dbReference type="SMART" id="SM00248">
    <property type="entry name" value="ANK"/>
    <property type="match status" value="5"/>
</dbReference>
<evidence type="ECO:0000256" key="1">
    <source>
        <dbReference type="PROSITE-ProRule" id="PRU00023"/>
    </source>
</evidence>
<dbReference type="Pfam" id="PF12796">
    <property type="entry name" value="Ank_2"/>
    <property type="match status" value="2"/>
</dbReference>
<dbReference type="PANTHER" id="PTHR24147">
    <property type="entry name" value="ANKYRIN REPEAT DOMAIN 36-RELATED"/>
    <property type="match status" value="1"/>
</dbReference>
<proteinExistence type="predicted"/>
<keyword evidence="1" id="KW-0040">ANK repeat</keyword>
<dbReference type="InterPro" id="IPR050657">
    <property type="entry name" value="Ankyrin_repeat_domain"/>
</dbReference>
<dbReference type="SUPFAM" id="SSF48403">
    <property type="entry name" value="Ankyrin repeat"/>
    <property type="match status" value="1"/>
</dbReference>
<dbReference type="Ensembl" id="ENSCHIT00010053954.1">
    <property type="protein sequence ID" value="ENSCHIP00010038533.1"/>
    <property type="gene ID" value="ENSCHIG00010028511.1"/>
</dbReference>
<name>A0A8C2Y1L3_CAPHI</name>
<feature type="repeat" description="ANK" evidence="1">
    <location>
        <begin position="160"/>
        <end position="192"/>
    </location>
</feature>
<dbReference type="PROSITE" id="PS50088">
    <property type="entry name" value="ANK_REPEAT"/>
    <property type="match status" value="2"/>
</dbReference>